<proteinExistence type="inferred from homology"/>
<dbReference type="GO" id="GO:0031267">
    <property type="term" value="F:small GTPase binding"/>
    <property type="evidence" value="ECO:0007669"/>
    <property type="project" value="TreeGrafter"/>
</dbReference>
<dbReference type="InterPro" id="IPR036720">
    <property type="entry name" value="RanGAP1_C_sf"/>
</dbReference>
<keyword evidence="11" id="KW-1185">Reference proteome</keyword>
<dbReference type="FunFam" id="3.80.10.10:FF:000142">
    <property type="entry name" value="Ran GTPase activating protein 1"/>
    <property type="match status" value="1"/>
</dbReference>
<feature type="compositionally biased region" description="Acidic residues" evidence="8">
    <location>
        <begin position="356"/>
        <end position="388"/>
    </location>
</feature>
<dbReference type="Ensembl" id="ENSCCRT00000002407.2">
    <property type="protein sequence ID" value="ENSCCRP00000002196.2"/>
    <property type="gene ID" value="ENSCCRG00000001317.2"/>
</dbReference>
<dbReference type="Gene3D" id="3.80.10.10">
    <property type="entry name" value="Ribonuclease Inhibitor"/>
    <property type="match status" value="1"/>
</dbReference>
<dbReference type="InterPro" id="IPR001611">
    <property type="entry name" value="Leu-rich_rpt"/>
</dbReference>
<dbReference type="GO" id="GO:0005096">
    <property type="term" value="F:GTPase activator activity"/>
    <property type="evidence" value="ECO:0007669"/>
    <property type="project" value="UniProtKB-KW"/>
</dbReference>
<gene>
    <name evidence="10" type="primary">RANGAP1</name>
</gene>
<reference evidence="10" key="1">
    <citation type="submission" date="2025-08" db="UniProtKB">
        <authorList>
            <consortium name="Ensembl"/>
        </authorList>
    </citation>
    <scope>IDENTIFICATION</scope>
</reference>
<name>A0A8C0Y2W2_CYPCA</name>
<keyword evidence="4" id="KW-0677">Repeat</keyword>
<evidence type="ECO:0000256" key="6">
    <source>
        <dbReference type="ARBA" id="ARBA00060740"/>
    </source>
</evidence>
<dbReference type="PANTHER" id="PTHR24113">
    <property type="entry name" value="RAN GTPASE-ACTIVATING PROTEIN 1"/>
    <property type="match status" value="1"/>
</dbReference>
<comment type="subcellular location">
    <subcellularLocation>
        <location evidence="1">Nucleus</location>
    </subcellularLocation>
</comment>
<dbReference type="CDD" id="cd00116">
    <property type="entry name" value="LRR_RI"/>
    <property type="match status" value="1"/>
</dbReference>
<organism evidence="10 11">
    <name type="scientific">Cyprinus carpio carpio</name>
    <dbReference type="NCBI Taxonomy" id="630221"/>
    <lineage>
        <taxon>Eukaryota</taxon>
        <taxon>Metazoa</taxon>
        <taxon>Chordata</taxon>
        <taxon>Craniata</taxon>
        <taxon>Vertebrata</taxon>
        <taxon>Euteleostomi</taxon>
        <taxon>Actinopterygii</taxon>
        <taxon>Neopterygii</taxon>
        <taxon>Teleostei</taxon>
        <taxon>Ostariophysi</taxon>
        <taxon>Cypriniformes</taxon>
        <taxon>Cyprinidae</taxon>
        <taxon>Cyprininae</taxon>
        <taxon>Cyprinus</taxon>
    </lineage>
</organism>
<dbReference type="PANTHER" id="PTHR24113:SF12">
    <property type="entry name" value="RAN GTPASE-ACTIVATING PROTEIN 1"/>
    <property type="match status" value="1"/>
</dbReference>
<evidence type="ECO:0000256" key="4">
    <source>
        <dbReference type="ARBA" id="ARBA00022737"/>
    </source>
</evidence>
<evidence type="ECO:0000259" key="9">
    <source>
        <dbReference type="Pfam" id="PF07834"/>
    </source>
</evidence>
<protein>
    <recommendedName>
        <fullName evidence="7">Ran GTPase-activating protein 1</fullName>
    </recommendedName>
</protein>
<evidence type="ECO:0000256" key="7">
    <source>
        <dbReference type="ARBA" id="ARBA00074239"/>
    </source>
</evidence>
<evidence type="ECO:0000256" key="2">
    <source>
        <dbReference type="ARBA" id="ARBA00022468"/>
    </source>
</evidence>
<dbReference type="GO" id="GO:0048471">
    <property type="term" value="C:perinuclear region of cytoplasm"/>
    <property type="evidence" value="ECO:0007669"/>
    <property type="project" value="TreeGrafter"/>
</dbReference>
<dbReference type="GO" id="GO:0007165">
    <property type="term" value="P:signal transduction"/>
    <property type="evidence" value="ECO:0007669"/>
    <property type="project" value="InterPro"/>
</dbReference>
<keyword evidence="3" id="KW-0433">Leucine-rich repeat</keyword>
<evidence type="ECO:0000313" key="10">
    <source>
        <dbReference type="Ensembl" id="ENSCCRP00000002196.2"/>
    </source>
</evidence>
<evidence type="ECO:0000256" key="8">
    <source>
        <dbReference type="SAM" id="MobiDB-lite"/>
    </source>
</evidence>
<feature type="domain" description="Ran-GTPase activating protein 1 C-terminal" evidence="9">
    <location>
        <begin position="381"/>
        <end position="499"/>
    </location>
</feature>
<reference evidence="10" key="2">
    <citation type="submission" date="2025-09" db="UniProtKB">
        <authorList>
            <consortium name="Ensembl"/>
        </authorList>
    </citation>
    <scope>IDENTIFICATION</scope>
</reference>
<dbReference type="GO" id="GO:0006913">
    <property type="term" value="P:nucleocytoplasmic transport"/>
    <property type="evidence" value="ECO:0007669"/>
    <property type="project" value="TreeGrafter"/>
</dbReference>
<dbReference type="SMART" id="SM00368">
    <property type="entry name" value="LRR_RI"/>
    <property type="match status" value="6"/>
</dbReference>
<dbReference type="GeneTree" id="ENSGT00440000039203"/>
<comment type="similarity">
    <text evidence="6">Belongs to the RNA1 family.</text>
</comment>
<dbReference type="Pfam" id="PF13516">
    <property type="entry name" value="LRR_6"/>
    <property type="match status" value="2"/>
</dbReference>
<dbReference type="GO" id="GO:0005829">
    <property type="term" value="C:cytosol"/>
    <property type="evidence" value="ECO:0007669"/>
    <property type="project" value="TreeGrafter"/>
</dbReference>
<dbReference type="Pfam" id="PF07834">
    <property type="entry name" value="RanGAP1_C"/>
    <property type="match status" value="1"/>
</dbReference>
<dbReference type="InterPro" id="IPR032675">
    <property type="entry name" value="LRR_dom_sf"/>
</dbReference>
<keyword evidence="2" id="KW-0343">GTPase activation</keyword>
<dbReference type="OMA" id="RIEETCF"/>
<dbReference type="AlphaFoldDB" id="A0A8C0Y2W2"/>
<evidence type="ECO:0000256" key="3">
    <source>
        <dbReference type="ARBA" id="ARBA00022614"/>
    </source>
</evidence>
<dbReference type="GO" id="GO:0005634">
    <property type="term" value="C:nucleus"/>
    <property type="evidence" value="ECO:0007669"/>
    <property type="project" value="UniProtKB-SubCell"/>
</dbReference>
<dbReference type="SUPFAM" id="SSF69099">
    <property type="entry name" value="Ran-GTPase activating protein 1 (RanGAP1), C-terminal domain"/>
    <property type="match status" value="1"/>
</dbReference>
<feature type="region of interest" description="Disordered" evidence="8">
    <location>
        <begin position="349"/>
        <end position="409"/>
    </location>
</feature>
<evidence type="ECO:0000313" key="11">
    <source>
        <dbReference type="Proteomes" id="UP001108240"/>
    </source>
</evidence>
<dbReference type="InterPro" id="IPR027038">
    <property type="entry name" value="RanGap"/>
</dbReference>
<dbReference type="InterPro" id="IPR009109">
    <property type="entry name" value="Ran_GTPase_activating_1_C"/>
</dbReference>
<evidence type="ECO:0000256" key="5">
    <source>
        <dbReference type="ARBA" id="ARBA00023242"/>
    </source>
</evidence>
<dbReference type="Proteomes" id="UP001108240">
    <property type="component" value="Unplaced"/>
</dbReference>
<sequence length="542" mass="59145">MASDDVANLADSLAKTQVDEGELSYKGQGLKLDNAQSVEKMVRAIQEFDGLRALRLEGNTIGVEAAQTIAKALEKKSDLQCCHWSDMFTGRLRAEIPPALVSLGDALIMAGARLKVLDLSDNAFGPDGVKGIEKLLKSATCHTLQELRLNNCGMGIGGGKILSAALTVCHKESSALGAPLQLKVFIAGRNRLENDGATALAQAFQLIGSLEEVHIPQNGINYQGVTALATAMQHNPQLRVLNLNDNTFTKRGAIAMAQALKHLRNVQLINFGDCLVRSEGASAISETLREGLPILKELNLSFGEITKDAALEVARSVQHKDQLEKLDLNGIIIRLNRKKTSYHCQNLSANIRTVSDDDEGEPEEDEDEEEDDDDDYEDVEEEEEEEGEKSELNQFSTPPSAPRTPDASTFLSFPSPDKLLRLGAKRSFLLQQQVDLLDASKTAEAFLKISSVYKEDDAEVKAAVLESIDAVLSKAFLTPSFQGLSFMSSLLVMLGLLKVQTFSLVSNYSVKSVCGTACYRTGFSNFLILQTTLFLKYKDQII</sequence>
<evidence type="ECO:0000256" key="1">
    <source>
        <dbReference type="ARBA" id="ARBA00004123"/>
    </source>
</evidence>
<accession>A0A8C0Y2W2</accession>
<dbReference type="SUPFAM" id="SSF52047">
    <property type="entry name" value="RNI-like"/>
    <property type="match status" value="1"/>
</dbReference>
<dbReference type="Gene3D" id="1.25.40.200">
    <property type="entry name" value="Ran-GTPase activating protein 1, C-terminal domain"/>
    <property type="match status" value="1"/>
</dbReference>
<keyword evidence="5" id="KW-0539">Nucleus</keyword>